<dbReference type="Proteomes" id="UP001626550">
    <property type="component" value="Unassembled WGS sequence"/>
</dbReference>
<gene>
    <name evidence="3" type="ORF">Ciccas_012744</name>
</gene>
<dbReference type="AlphaFoldDB" id="A0ABD2PMG5"/>
<dbReference type="Gene3D" id="3.30.497.10">
    <property type="entry name" value="Antithrombin, subunit I, domain 2"/>
    <property type="match status" value="1"/>
</dbReference>
<proteinExistence type="inferred from homology"/>
<dbReference type="InterPro" id="IPR036186">
    <property type="entry name" value="Serpin_sf"/>
</dbReference>
<dbReference type="Pfam" id="PF00079">
    <property type="entry name" value="Serpin"/>
    <property type="match status" value="1"/>
</dbReference>
<sequence>MMVFKPFHYASELYKKCLEVEKKDRGENWAVSPVTMLRSMIMALDGSSGQSRHEIEHALSIRTPGIKILAGDKDTQEDVKIHTSLAHFKLDHPALKMANILYLNKNNDLKESFVTEQEKLYGATAKSLDVSDSGEINLDVSNATDNLLGDIISVEDVSVDSVMLLVAGLFYNVKFLEASNTK</sequence>
<reference evidence="3 4" key="1">
    <citation type="submission" date="2024-11" db="EMBL/GenBank/DDBJ databases">
        <title>Adaptive evolution of stress response genes in parasites aligns with host niche diversity.</title>
        <authorList>
            <person name="Hahn C."/>
            <person name="Resl P."/>
        </authorList>
    </citation>
    <scope>NUCLEOTIDE SEQUENCE [LARGE SCALE GENOMIC DNA]</scope>
    <source>
        <strain evidence="3">EGGRZ-B1_66</strain>
        <tissue evidence="3">Body</tissue>
    </source>
</reference>
<organism evidence="3 4">
    <name type="scientific">Cichlidogyrus casuarinus</name>
    <dbReference type="NCBI Taxonomy" id="1844966"/>
    <lineage>
        <taxon>Eukaryota</taxon>
        <taxon>Metazoa</taxon>
        <taxon>Spiralia</taxon>
        <taxon>Lophotrochozoa</taxon>
        <taxon>Platyhelminthes</taxon>
        <taxon>Monogenea</taxon>
        <taxon>Monopisthocotylea</taxon>
        <taxon>Dactylogyridea</taxon>
        <taxon>Ancyrocephalidae</taxon>
        <taxon>Cichlidogyrus</taxon>
    </lineage>
</organism>
<dbReference type="InterPro" id="IPR000215">
    <property type="entry name" value="Serpin_fam"/>
</dbReference>
<dbReference type="PANTHER" id="PTHR11461">
    <property type="entry name" value="SERINE PROTEASE INHIBITOR, SERPIN"/>
    <property type="match status" value="1"/>
</dbReference>
<dbReference type="InterPro" id="IPR042178">
    <property type="entry name" value="Serpin_sf_1"/>
</dbReference>
<comment type="similarity">
    <text evidence="1">Belongs to the serpin family.</text>
</comment>
<evidence type="ECO:0000313" key="3">
    <source>
        <dbReference type="EMBL" id="KAL3308720.1"/>
    </source>
</evidence>
<keyword evidence="4" id="KW-1185">Reference proteome</keyword>
<feature type="non-terminal residue" evidence="3">
    <location>
        <position position="182"/>
    </location>
</feature>
<name>A0ABD2PMG5_9PLAT</name>
<evidence type="ECO:0000256" key="1">
    <source>
        <dbReference type="ARBA" id="ARBA00009500"/>
    </source>
</evidence>
<feature type="domain" description="Serpin" evidence="2">
    <location>
        <begin position="10"/>
        <end position="174"/>
    </location>
</feature>
<dbReference type="SUPFAM" id="SSF56574">
    <property type="entry name" value="Serpins"/>
    <property type="match status" value="1"/>
</dbReference>
<accession>A0ABD2PMG5</accession>
<dbReference type="EMBL" id="JBJKFK010004784">
    <property type="protein sequence ID" value="KAL3308720.1"/>
    <property type="molecule type" value="Genomic_DNA"/>
</dbReference>
<protein>
    <recommendedName>
        <fullName evidence="2">Serpin domain-containing protein</fullName>
    </recommendedName>
</protein>
<evidence type="ECO:0000313" key="4">
    <source>
        <dbReference type="Proteomes" id="UP001626550"/>
    </source>
</evidence>
<comment type="caution">
    <text evidence="3">The sequence shown here is derived from an EMBL/GenBank/DDBJ whole genome shotgun (WGS) entry which is preliminary data.</text>
</comment>
<evidence type="ECO:0000259" key="2">
    <source>
        <dbReference type="Pfam" id="PF00079"/>
    </source>
</evidence>
<dbReference type="InterPro" id="IPR023796">
    <property type="entry name" value="Serpin_dom"/>
</dbReference>
<dbReference type="PANTHER" id="PTHR11461:SF211">
    <property type="entry name" value="GH10112P-RELATED"/>
    <property type="match status" value="1"/>
</dbReference>